<name>A0A3N4IMR1_ASCIM</name>
<gene>
    <name evidence="9" type="ORF">BJ508DRAFT_410713</name>
</gene>
<dbReference type="InterPro" id="IPR001796">
    <property type="entry name" value="DHFR_dom"/>
</dbReference>
<dbReference type="GO" id="GO:0006730">
    <property type="term" value="P:one-carbon metabolic process"/>
    <property type="evidence" value="ECO:0007669"/>
    <property type="project" value="UniProtKB-KW"/>
</dbReference>
<comment type="pathway">
    <text evidence="1">Cofactor biosynthesis; tetrahydrofolate biosynthesis; 5,6,7,8-tetrahydrofolate from 7,8-dihydrofolate: step 1/1.</text>
</comment>
<dbReference type="EC" id="1.5.1.3" evidence="2"/>
<keyword evidence="4" id="KW-0554">One-carbon metabolism</keyword>
<organism evidence="9 10">
    <name type="scientific">Ascobolus immersus RN42</name>
    <dbReference type="NCBI Taxonomy" id="1160509"/>
    <lineage>
        <taxon>Eukaryota</taxon>
        <taxon>Fungi</taxon>
        <taxon>Dikarya</taxon>
        <taxon>Ascomycota</taxon>
        <taxon>Pezizomycotina</taxon>
        <taxon>Pezizomycetes</taxon>
        <taxon>Pezizales</taxon>
        <taxon>Ascobolaceae</taxon>
        <taxon>Ascobolus</taxon>
    </lineage>
</organism>
<evidence type="ECO:0000259" key="8">
    <source>
        <dbReference type="PROSITE" id="PS51330"/>
    </source>
</evidence>
<dbReference type="EMBL" id="ML119647">
    <property type="protein sequence ID" value="RPA87169.1"/>
    <property type="molecule type" value="Genomic_DNA"/>
</dbReference>
<dbReference type="PANTHER" id="PTHR48069">
    <property type="entry name" value="DIHYDROFOLATE REDUCTASE"/>
    <property type="match status" value="1"/>
</dbReference>
<dbReference type="SUPFAM" id="SSF53597">
    <property type="entry name" value="Dihydrofolate reductase-like"/>
    <property type="match status" value="1"/>
</dbReference>
<dbReference type="PANTHER" id="PTHR48069:SF3">
    <property type="entry name" value="DIHYDROFOLATE REDUCTASE"/>
    <property type="match status" value="1"/>
</dbReference>
<protein>
    <recommendedName>
        <fullName evidence="3">Dihydrofolate reductase</fullName>
        <ecNumber evidence="2">1.5.1.3</ecNumber>
    </recommendedName>
</protein>
<comment type="similarity">
    <text evidence="7">Belongs to the dihydrofolate reductase family.</text>
</comment>
<dbReference type="InterPro" id="IPR012259">
    <property type="entry name" value="DHFR"/>
</dbReference>
<dbReference type="InterPro" id="IPR017925">
    <property type="entry name" value="DHFR_CS"/>
</dbReference>
<dbReference type="Pfam" id="PF00186">
    <property type="entry name" value="DHFR_1"/>
    <property type="match status" value="1"/>
</dbReference>
<dbReference type="GO" id="GO:0005739">
    <property type="term" value="C:mitochondrion"/>
    <property type="evidence" value="ECO:0007669"/>
    <property type="project" value="TreeGrafter"/>
</dbReference>
<dbReference type="GO" id="GO:0050661">
    <property type="term" value="F:NADP binding"/>
    <property type="evidence" value="ECO:0007669"/>
    <property type="project" value="InterPro"/>
</dbReference>
<dbReference type="UniPathway" id="UPA00077">
    <property type="reaction ID" value="UER00158"/>
</dbReference>
<reference evidence="9 10" key="1">
    <citation type="journal article" date="2018" name="Nat. Ecol. Evol.">
        <title>Pezizomycetes genomes reveal the molecular basis of ectomycorrhizal truffle lifestyle.</title>
        <authorList>
            <person name="Murat C."/>
            <person name="Payen T."/>
            <person name="Noel B."/>
            <person name="Kuo A."/>
            <person name="Morin E."/>
            <person name="Chen J."/>
            <person name="Kohler A."/>
            <person name="Krizsan K."/>
            <person name="Balestrini R."/>
            <person name="Da Silva C."/>
            <person name="Montanini B."/>
            <person name="Hainaut M."/>
            <person name="Levati E."/>
            <person name="Barry K.W."/>
            <person name="Belfiori B."/>
            <person name="Cichocki N."/>
            <person name="Clum A."/>
            <person name="Dockter R.B."/>
            <person name="Fauchery L."/>
            <person name="Guy J."/>
            <person name="Iotti M."/>
            <person name="Le Tacon F."/>
            <person name="Lindquist E.A."/>
            <person name="Lipzen A."/>
            <person name="Malagnac F."/>
            <person name="Mello A."/>
            <person name="Molinier V."/>
            <person name="Miyauchi S."/>
            <person name="Poulain J."/>
            <person name="Riccioni C."/>
            <person name="Rubini A."/>
            <person name="Sitrit Y."/>
            <person name="Splivallo R."/>
            <person name="Traeger S."/>
            <person name="Wang M."/>
            <person name="Zifcakova L."/>
            <person name="Wipf D."/>
            <person name="Zambonelli A."/>
            <person name="Paolocci F."/>
            <person name="Nowrousian M."/>
            <person name="Ottonello S."/>
            <person name="Baldrian P."/>
            <person name="Spatafora J.W."/>
            <person name="Henrissat B."/>
            <person name="Nagy L.G."/>
            <person name="Aury J.M."/>
            <person name="Wincker P."/>
            <person name="Grigoriev I.V."/>
            <person name="Bonfante P."/>
            <person name="Martin F.M."/>
        </authorList>
    </citation>
    <scope>NUCLEOTIDE SEQUENCE [LARGE SCALE GENOMIC DNA]</scope>
    <source>
        <strain evidence="9 10">RN42</strain>
    </source>
</reference>
<evidence type="ECO:0000256" key="3">
    <source>
        <dbReference type="ARBA" id="ARBA00018886"/>
    </source>
</evidence>
<evidence type="ECO:0000256" key="1">
    <source>
        <dbReference type="ARBA" id="ARBA00004903"/>
    </source>
</evidence>
<dbReference type="InterPro" id="IPR024072">
    <property type="entry name" value="DHFR-like_dom_sf"/>
</dbReference>
<dbReference type="Gene3D" id="3.40.430.10">
    <property type="entry name" value="Dihydrofolate Reductase, subunit A"/>
    <property type="match status" value="1"/>
</dbReference>
<keyword evidence="6" id="KW-0560">Oxidoreductase</keyword>
<dbReference type="GO" id="GO:0004146">
    <property type="term" value="F:dihydrofolate reductase activity"/>
    <property type="evidence" value="ECO:0007669"/>
    <property type="project" value="UniProtKB-EC"/>
</dbReference>
<dbReference type="PRINTS" id="PR00070">
    <property type="entry name" value="DHFR"/>
</dbReference>
<evidence type="ECO:0000256" key="4">
    <source>
        <dbReference type="ARBA" id="ARBA00022563"/>
    </source>
</evidence>
<keyword evidence="5" id="KW-0521">NADP</keyword>
<evidence type="ECO:0000256" key="6">
    <source>
        <dbReference type="ARBA" id="ARBA00023002"/>
    </source>
</evidence>
<dbReference type="Proteomes" id="UP000275078">
    <property type="component" value="Unassembled WGS sequence"/>
</dbReference>
<dbReference type="PROSITE" id="PS00075">
    <property type="entry name" value="DHFR_1"/>
    <property type="match status" value="1"/>
</dbReference>
<dbReference type="GO" id="GO:0046655">
    <property type="term" value="P:folic acid metabolic process"/>
    <property type="evidence" value="ECO:0007669"/>
    <property type="project" value="TreeGrafter"/>
</dbReference>
<dbReference type="OrthoDB" id="414698at2759"/>
<dbReference type="GO" id="GO:0046654">
    <property type="term" value="P:tetrahydrofolate biosynthetic process"/>
    <property type="evidence" value="ECO:0007669"/>
    <property type="project" value="UniProtKB-UniPathway"/>
</dbReference>
<dbReference type="GO" id="GO:0046452">
    <property type="term" value="P:dihydrofolate metabolic process"/>
    <property type="evidence" value="ECO:0007669"/>
    <property type="project" value="TreeGrafter"/>
</dbReference>
<dbReference type="STRING" id="1160509.A0A3N4IMR1"/>
<accession>A0A3N4IMR1</accession>
<dbReference type="PROSITE" id="PS51330">
    <property type="entry name" value="DHFR_2"/>
    <property type="match status" value="1"/>
</dbReference>
<evidence type="ECO:0000256" key="7">
    <source>
        <dbReference type="RuleBase" id="RU004474"/>
    </source>
</evidence>
<evidence type="ECO:0000256" key="2">
    <source>
        <dbReference type="ARBA" id="ARBA00012856"/>
    </source>
</evidence>
<sequence length="213" mass="24038">MASQSTSTVPRLTLIVAATPKRLGIGRNGQLPWRIPAELAYFARVTKACPPNKRNAVIMGRKTYDSIPPKFRPLPERLNVILTRQKGWTLPEDELLKGAVVREGFTEALEALGNDENIHRVFIIGGAEIYRETIKHQEADRVLLTVVEGEGLDDVEGEKACDTTFEEARPVIEEKEGWTRRSDEELREWTGETAELLGGVAKGVKYEYRMYTR</sequence>
<dbReference type="AlphaFoldDB" id="A0A3N4IMR1"/>
<evidence type="ECO:0000256" key="5">
    <source>
        <dbReference type="ARBA" id="ARBA00022857"/>
    </source>
</evidence>
<evidence type="ECO:0000313" key="9">
    <source>
        <dbReference type="EMBL" id="RPA87169.1"/>
    </source>
</evidence>
<feature type="domain" description="DHFR" evidence="8">
    <location>
        <begin position="11"/>
        <end position="213"/>
    </location>
</feature>
<proteinExistence type="inferred from homology"/>
<keyword evidence="10" id="KW-1185">Reference proteome</keyword>
<dbReference type="CDD" id="cd00209">
    <property type="entry name" value="DHFR"/>
    <property type="match status" value="1"/>
</dbReference>
<evidence type="ECO:0000313" key="10">
    <source>
        <dbReference type="Proteomes" id="UP000275078"/>
    </source>
</evidence>